<dbReference type="EMBL" id="CP018477">
    <property type="protein sequence ID" value="ASV72794.1"/>
    <property type="molecule type" value="Genomic_DNA"/>
</dbReference>
<protein>
    <submittedName>
        <fullName evidence="1">Uncharacterized protein</fullName>
    </submittedName>
</protein>
<evidence type="ECO:0000313" key="1">
    <source>
        <dbReference type="EMBL" id="ASV72794.1"/>
    </source>
</evidence>
<keyword evidence="2" id="KW-1185">Reference proteome</keyword>
<dbReference type="AlphaFoldDB" id="A0A286R9Z4"/>
<accession>A0A286R9Z4</accession>
<reference evidence="1 2" key="1">
    <citation type="journal article" name="Front. Microbiol.">
        <title>Sugar Metabolism of the First Thermophilic Planctomycete Thermogutta terrifontis: Comparative Genomic and Transcriptomic Approaches.</title>
        <authorList>
            <person name="Elcheninov A.G."/>
            <person name="Menzel P."/>
            <person name="Gudbergsdottir S.R."/>
            <person name="Slesarev A.I."/>
            <person name="Kadnikov V.V."/>
            <person name="Krogh A."/>
            <person name="Bonch-Osmolovskaya E.A."/>
            <person name="Peng X."/>
            <person name="Kublanov I.V."/>
        </authorList>
    </citation>
    <scope>NUCLEOTIDE SEQUENCE [LARGE SCALE GENOMIC DNA]</scope>
    <source>
        <strain evidence="1 2">R1</strain>
    </source>
</reference>
<evidence type="ECO:0000313" key="2">
    <source>
        <dbReference type="Proteomes" id="UP000215086"/>
    </source>
</evidence>
<dbReference type="KEGG" id="ttf:THTE_0192"/>
<gene>
    <name evidence="1" type="ORF">THTE_0192</name>
</gene>
<sequence>MNCPSNAKVGIGEVGSLLKEPAASGTLKFLPSPYVAPVIVPGAGPIR</sequence>
<proteinExistence type="predicted"/>
<name>A0A286R9Z4_9BACT</name>
<dbReference type="Proteomes" id="UP000215086">
    <property type="component" value="Chromosome"/>
</dbReference>
<organism evidence="1 2">
    <name type="scientific">Thermogutta terrifontis</name>
    <dbReference type="NCBI Taxonomy" id="1331910"/>
    <lineage>
        <taxon>Bacteria</taxon>
        <taxon>Pseudomonadati</taxon>
        <taxon>Planctomycetota</taxon>
        <taxon>Planctomycetia</taxon>
        <taxon>Pirellulales</taxon>
        <taxon>Thermoguttaceae</taxon>
        <taxon>Thermogutta</taxon>
    </lineage>
</organism>